<dbReference type="Gene3D" id="2.60.120.10">
    <property type="entry name" value="Jelly Rolls"/>
    <property type="match status" value="2"/>
</dbReference>
<dbReference type="InterPro" id="IPR000595">
    <property type="entry name" value="cNMP-bd_dom"/>
</dbReference>
<dbReference type="EMBL" id="CACRXK020003901">
    <property type="protein sequence ID" value="CAB4000708.1"/>
    <property type="molecule type" value="Genomic_DNA"/>
</dbReference>
<dbReference type="InterPro" id="IPR018488">
    <property type="entry name" value="cNMP-bd_CS"/>
</dbReference>
<dbReference type="OrthoDB" id="166212at2759"/>
<feature type="compositionally biased region" description="Polar residues" evidence="1">
    <location>
        <begin position="668"/>
        <end position="677"/>
    </location>
</feature>
<dbReference type="SMART" id="SM00100">
    <property type="entry name" value="cNMP"/>
    <property type="match status" value="1"/>
</dbReference>
<name>A0A7D9I847_PARCT</name>
<dbReference type="GO" id="GO:0007283">
    <property type="term" value="P:spermatogenesis"/>
    <property type="evidence" value="ECO:0007669"/>
    <property type="project" value="TreeGrafter"/>
</dbReference>
<dbReference type="PANTHER" id="PTHR23011">
    <property type="entry name" value="CYCLIC NUCLEOTIDE-BINDING DOMAIN CONTAINING PROTEIN"/>
    <property type="match status" value="1"/>
</dbReference>
<dbReference type="PROSITE" id="PS50042">
    <property type="entry name" value="CNMP_BINDING_3"/>
    <property type="match status" value="1"/>
</dbReference>
<sequence>MNKKDRGKSDSVFSWNDQSANVRTVTWETGKKLNIKMYEKNWKTVKSLMTVRSRGKKSLQSTRYVRQLRYSLDMDTPENTDQEESEEERQIARELLLARFKNVVTKEYDMTFVAKVKEHDEQHCFQIMLLRSVFVNVLKYAMEKGGHEKITSDPRLRLKVNHAQLRTEQDIAFDPEQFKTDYQGYFPKWAKEIALKAPGDRTDKEIDTLNKILKQLKEFRRYTPEIQRLLCKVVRYDRFGRHRVIIRKGHVGRRFYIIYSGTVAFTLSKDDCEVFSRPTEYYNLGKGDAFGELALIRNVKRSATIVCLQTTEFLYIEKEDFTEMGVVDILRREMEIRVEFLREYDLFSTWSQDVLQKVAEESRSMEFGNNVVIDNNLLQTDMLYVVIEGRCQVLRLLDLTQRKKWVNLRRNQKKLCSSEFPETSSTPYSRQGTYSRLSGLSNVTGYNERMIPRTFSQPQPPPTEKHVQPRLVKSAHCCTVTQRRENVVKEVKRASYPCTSQERRDRSANSRIQFEQTKVGVGVFLSLDIIEKGQSAGLQGVVRTDEDRLLGSNTDKRHLYLVSKGCFIISIPVESVRKHADYKTIQKIQKRVKAYPSDEALLDCYLDTTRWNAYKEVLMGRMIKDIEKRRCERKPGSMVPGMAPVKQEQTYSCVISRPGTQRTIYGRSQSTLSQQESIPGKRQARLPRSVCSPSPTIPKPSPEIGGEYPFKPTATIYAQGSRRNLVIVNGRIRTNTIQEEVEEQLLNRCVQVY</sequence>
<feature type="region of interest" description="Disordered" evidence="1">
    <location>
        <begin position="668"/>
        <end position="706"/>
    </location>
</feature>
<dbReference type="GO" id="GO:0030552">
    <property type="term" value="F:cAMP binding"/>
    <property type="evidence" value="ECO:0007669"/>
    <property type="project" value="TreeGrafter"/>
</dbReference>
<comment type="caution">
    <text evidence="2">The sequence shown here is derived from an EMBL/GenBank/DDBJ whole genome shotgun (WGS) entry which is preliminary data.</text>
</comment>
<dbReference type="CDD" id="cd00038">
    <property type="entry name" value="CAP_ED"/>
    <property type="match status" value="1"/>
</dbReference>
<gene>
    <name evidence="2" type="ORF">PACLA_8A057350</name>
</gene>
<proteinExistence type="predicted"/>
<dbReference type="Pfam" id="PF00027">
    <property type="entry name" value="cNMP_binding"/>
    <property type="match status" value="1"/>
</dbReference>
<reference evidence="2" key="1">
    <citation type="submission" date="2020-04" db="EMBL/GenBank/DDBJ databases">
        <authorList>
            <person name="Alioto T."/>
            <person name="Alioto T."/>
            <person name="Gomez Garrido J."/>
        </authorList>
    </citation>
    <scope>NUCLEOTIDE SEQUENCE</scope>
    <source>
        <strain evidence="2">A484AB</strain>
    </source>
</reference>
<evidence type="ECO:0000256" key="1">
    <source>
        <dbReference type="SAM" id="MobiDB-lite"/>
    </source>
</evidence>
<keyword evidence="3" id="KW-1185">Reference proteome</keyword>
<evidence type="ECO:0000313" key="2">
    <source>
        <dbReference type="EMBL" id="CAB4000708.1"/>
    </source>
</evidence>
<evidence type="ECO:0000313" key="3">
    <source>
        <dbReference type="Proteomes" id="UP001152795"/>
    </source>
</evidence>
<dbReference type="PANTHER" id="PTHR23011:SF43">
    <property type="entry name" value="CYCLIC NUCLEOTIDE-BINDING DOMAIN-CONTAINING PROTEIN 2"/>
    <property type="match status" value="1"/>
</dbReference>
<dbReference type="PROSITE" id="PS00889">
    <property type="entry name" value="CNMP_BINDING_2"/>
    <property type="match status" value="1"/>
</dbReference>
<dbReference type="SUPFAM" id="SSF51206">
    <property type="entry name" value="cAMP-binding domain-like"/>
    <property type="match status" value="2"/>
</dbReference>
<protein>
    <submittedName>
        <fullName evidence="2">Uncharacterized protein</fullName>
    </submittedName>
</protein>
<dbReference type="InterPro" id="IPR018490">
    <property type="entry name" value="cNMP-bd_dom_sf"/>
</dbReference>
<accession>A0A7D9I847</accession>
<dbReference type="InterPro" id="IPR014710">
    <property type="entry name" value="RmlC-like_jellyroll"/>
</dbReference>
<dbReference type="AlphaFoldDB" id="A0A7D9I847"/>
<organism evidence="2 3">
    <name type="scientific">Paramuricea clavata</name>
    <name type="common">Red gorgonian</name>
    <name type="synonym">Violescent sea-whip</name>
    <dbReference type="NCBI Taxonomy" id="317549"/>
    <lineage>
        <taxon>Eukaryota</taxon>
        <taxon>Metazoa</taxon>
        <taxon>Cnidaria</taxon>
        <taxon>Anthozoa</taxon>
        <taxon>Octocorallia</taxon>
        <taxon>Malacalcyonacea</taxon>
        <taxon>Plexauridae</taxon>
        <taxon>Paramuricea</taxon>
    </lineage>
</organism>
<dbReference type="Proteomes" id="UP001152795">
    <property type="component" value="Unassembled WGS sequence"/>
</dbReference>